<proteinExistence type="predicted"/>
<dbReference type="InterPro" id="IPR006597">
    <property type="entry name" value="Sel1-like"/>
</dbReference>
<name>A0A1Y4M8C5_9FIRM</name>
<dbReference type="Proteomes" id="UP000196386">
    <property type="component" value="Unassembled WGS sequence"/>
</dbReference>
<dbReference type="InterPro" id="IPR041073">
    <property type="entry name" value="MobL"/>
</dbReference>
<evidence type="ECO:0000313" key="1">
    <source>
        <dbReference type="EMBL" id="OUP65055.1"/>
    </source>
</evidence>
<evidence type="ECO:0008006" key="3">
    <source>
        <dbReference type="Google" id="ProtNLM"/>
    </source>
</evidence>
<dbReference type="EMBL" id="NFKP01000047">
    <property type="protein sequence ID" value="OUP65055.1"/>
    <property type="molecule type" value="Genomic_DNA"/>
</dbReference>
<gene>
    <name evidence="1" type="ORF">B5F11_19940</name>
</gene>
<accession>A0A1Y4M8C5</accession>
<dbReference type="SMART" id="SM00671">
    <property type="entry name" value="SEL1"/>
    <property type="match status" value="4"/>
</dbReference>
<reference evidence="2" key="1">
    <citation type="submission" date="2017-04" db="EMBL/GenBank/DDBJ databases">
        <title>Function of individual gut microbiota members based on whole genome sequencing of pure cultures obtained from chicken caecum.</title>
        <authorList>
            <person name="Medvecky M."/>
            <person name="Cejkova D."/>
            <person name="Polansky O."/>
            <person name="Karasova D."/>
            <person name="Kubasova T."/>
            <person name="Cizek A."/>
            <person name="Rychlik I."/>
        </authorList>
    </citation>
    <scope>NUCLEOTIDE SEQUENCE [LARGE SCALE GENOMIC DNA]</scope>
    <source>
        <strain evidence="2">An175</strain>
    </source>
</reference>
<dbReference type="Pfam" id="PF08238">
    <property type="entry name" value="Sel1"/>
    <property type="match status" value="4"/>
</dbReference>
<dbReference type="AlphaFoldDB" id="A0A1Y4M8C5"/>
<dbReference type="Pfam" id="PF18555">
    <property type="entry name" value="MobL"/>
    <property type="match status" value="1"/>
</dbReference>
<dbReference type="PANTHER" id="PTHR43628:SF1">
    <property type="entry name" value="CHITIN SYNTHASE REGULATORY FACTOR 2-RELATED"/>
    <property type="match status" value="1"/>
</dbReference>
<organism evidence="1 2">
    <name type="scientific">Anaerotruncus colihominis</name>
    <dbReference type="NCBI Taxonomy" id="169435"/>
    <lineage>
        <taxon>Bacteria</taxon>
        <taxon>Bacillati</taxon>
        <taxon>Bacillota</taxon>
        <taxon>Clostridia</taxon>
        <taxon>Eubacteriales</taxon>
        <taxon>Oscillospiraceae</taxon>
        <taxon>Anaerotruncus</taxon>
    </lineage>
</organism>
<dbReference type="InterPro" id="IPR048102">
    <property type="entry name" value="MobP3"/>
</dbReference>
<dbReference type="SUPFAM" id="SSF81901">
    <property type="entry name" value="HCP-like"/>
    <property type="match status" value="1"/>
</dbReference>
<protein>
    <recommendedName>
        <fullName evidence="3">Sel1 repeat family protein</fullName>
    </recommendedName>
</protein>
<dbReference type="InterPro" id="IPR011990">
    <property type="entry name" value="TPR-like_helical_dom_sf"/>
</dbReference>
<evidence type="ECO:0000313" key="2">
    <source>
        <dbReference type="Proteomes" id="UP000196386"/>
    </source>
</evidence>
<dbReference type="NCBIfam" id="NF041499">
    <property type="entry name" value="MobP3"/>
    <property type="match status" value="1"/>
</dbReference>
<dbReference type="InterPro" id="IPR052945">
    <property type="entry name" value="Mitotic_Regulator"/>
</dbReference>
<dbReference type="PANTHER" id="PTHR43628">
    <property type="entry name" value="ACTIVATOR OF C KINASE PROTEIN 1-RELATED"/>
    <property type="match status" value="1"/>
</dbReference>
<dbReference type="RefSeq" id="WP_087303577.1">
    <property type="nucleotide sequence ID" value="NZ_NFKP01000047.1"/>
</dbReference>
<comment type="caution">
    <text evidence="1">The sequence shown here is derived from an EMBL/GenBank/DDBJ whole genome shotgun (WGS) entry which is preliminary data.</text>
</comment>
<dbReference type="Gene3D" id="1.25.40.10">
    <property type="entry name" value="Tetratricopeptide repeat domain"/>
    <property type="match status" value="1"/>
</dbReference>
<sequence length="657" mass="74575">MPRLIFKCPYIKGSAQNAARRENYIRYISTREGVEPVRPENADNPATSKQKALLSNLLRDFPDSRGMFEYEDYRAAPTRGHASELICRIVEEHLHQMSGGEKYLDYIANRPRAEKLGAHGLFTAGADPPALSQVAEEVFRHAGNLWLPILSLRREDAVRLGYDNAESWRRLLTSFAPEMAKAMKIPFQDFRWYAAFHNESYHPHVHMVCYSAKPSEGFLTKAGIAQIRAQLAGEIFRQELVSAYREQTQHREELGTAARDALEELIGRMQTGAVENDQVGQLLEQLSEKLSHTTGKKQYGYLKAPLKKLVDGLVDELAQIPQVEKAYALWYELREEVLRTHRDNLPERLPLSQQKEFKQIKNMVIREAVRLGELSAVFQSAEISDEPEDDPVPKGEQRLWRQAARYREAKKILYDGETPPEEKQAALTELEQLYDGGFSVAAHLLGKAYLDGVGVEADKEAAERWFYKSAAAGNGYSEYALGKLLEQQDRFTEAAGWHRKAAEQNNQYAQYRLAKLLLDGEEVPKDAEKAVRLLTAAAGQDNQYAQYTLGKLYLLGKEIPKDREAAVYWLTRSAEQGNEYAKYFLEHLDDWRKAAISQGVGRLLHHLGTLFRPSPPGPANTPQITDRKLLRKLREKQAAIGLKLSDHGNSEIRMESL</sequence>